<dbReference type="Proteomes" id="UP000036681">
    <property type="component" value="Unplaced"/>
</dbReference>
<feature type="region of interest" description="Disordered" evidence="1">
    <location>
        <begin position="691"/>
        <end position="714"/>
    </location>
</feature>
<feature type="compositionally biased region" description="Polar residues" evidence="1">
    <location>
        <begin position="576"/>
        <end position="589"/>
    </location>
</feature>
<feature type="chain" id="PRO_5005657206" evidence="2">
    <location>
        <begin position="17"/>
        <end position="853"/>
    </location>
</feature>
<proteinExistence type="predicted"/>
<evidence type="ECO:0000256" key="2">
    <source>
        <dbReference type="SAM" id="SignalP"/>
    </source>
</evidence>
<dbReference type="WBParaSite" id="ALUE_0001674101-mRNA-1">
    <property type="protein sequence ID" value="ALUE_0001674101-mRNA-1"/>
    <property type="gene ID" value="ALUE_0001674101"/>
</dbReference>
<dbReference type="AlphaFoldDB" id="A0A0M3IF01"/>
<evidence type="ECO:0000313" key="3">
    <source>
        <dbReference type="Proteomes" id="UP000036681"/>
    </source>
</evidence>
<evidence type="ECO:0000313" key="4">
    <source>
        <dbReference type="WBParaSite" id="ALUE_0001674101-mRNA-1"/>
    </source>
</evidence>
<organism evidence="3 4">
    <name type="scientific">Ascaris lumbricoides</name>
    <name type="common">Giant roundworm</name>
    <dbReference type="NCBI Taxonomy" id="6252"/>
    <lineage>
        <taxon>Eukaryota</taxon>
        <taxon>Metazoa</taxon>
        <taxon>Ecdysozoa</taxon>
        <taxon>Nematoda</taxon>
        <taxon>Chromadorea</taxon>
        <taxon>Rhabditida</taxon>
        <taxon>Spirurina</taxon>
        <taxon>Ascaridomorpha</taxon>
        <taxon>Ascaridoidea</taxon>
        <taxon>Ascarididae</taxon>
        <taxon>Ascaris</taxon>
    </lineage>
</organism>
<keyword evidence="3" id="KW-1185">Reference proteome</keyword>
<accession>A0A0M3IF01</accession>
<feature type="signal peptide" evidence="2">
    <location>
        <begin position="1"/>
        <end position="16"/>
    </location>
</feature>
<reference evidence="4" key="1">
    <citation type="submission" date="2017-02" db="UniProtKB">
        <authorList>
            <consortium name="WormBaseParasite"/>
        </authorList>
    </citation>
    <scope>IDENTIFICATION</scope>
</reference>
<name>A0A0M3IF01_ASCLU</name>
<evidence type="ECO:0000256" key="1">
    <source>
        <dbReference type="SAM" id="MobiDB-lite"/>
    </source>
</evidence>
<sequence length="853" mass="93031">MKLLPIVWMIIAVTKSFFMNAPLNLGEQAILPPIRTNATHAVYFYDGIFRYEPLHANAEQAATKTIIEQSIKQLVSTSSPINYITISTSNLTNERKENIDERTTTKSSFNKEDILSEKQFSLESGPTQFSNDEIVRSEEISLLITPPIEQEILKREETTIAVNERINTEISMRESGDNLTTTTPKQPDTTMIKIERTFMQQEESTTQMTTQQPFMSERNFLLFSKGDNNISIVSTRSNEEAAESSTHIDGLINRESTQSFAMNSGIVTRMRTTTSADDKTTATDSITADVLVSANNKMEGTATSTYRMTTATERAPAEATVFAGRTATEIATFTDKPTTEGISTELAVSAHDRSTETLSADYRTTGNERSSTETIGHTGNVVLGTATFADKTATGRATEAAVSVDNKTTETAPADSKTAATMTAMTEATALIGNVMTGTATFADKPTTKGILSEVTMSADSRRAETMSADYRTTGNERLSTETTASTGNVMIRTATLADKPTTKGILSEVTVSADNRGEKTVSADYRTTGIDSVMIGTATFADKIAPNRATEATVFADKKRTEIMSTHKKAVGNGEASTETTVSGDSQGTETVTAGNGMTGNEGAPTQTIVQIGNEIMENATFADKSPTQTGAQATVFADDKTTAADRTSTETTALVGNMATEKAMSIDRPPAERISAEDTISVDNRTTTNEYTSKDAMKPAQNQTRRTEENDATSDLEILNPITSMRNIETTTQPLTIYSHYVVTELNKNNTLTSDVATSGWYDRFYDNKETSKDFENEPQTWAHSNPGLGIGVPPIRATNFHFIATDVDSSREEKKFFFFISVMTTKLMQNDEIRLRRTDIENISTNNRSN</sequence>
<protein>
    <submittedName>
        <fullName evidence="4">Mucin-22-like</fullName>
    </submittedName>
</protein>
<keyword evidence="2" id="KW-0732">Signal</keyword>
<feature type="region of interest" description="Disordered" evidence="1">
    <location>
        <begin position="568"/>
        <end position="589"/>
    </location>
</feature>